<reference evidence="3 4" key="1">
    <citation type="submission" date="2018-05" db="EMBL/GenBank/DDBJ databases">
        <title>Genomic Encyclopedia of Type Strains, Phase IV (KMG-IV): sequencing the most valuable type-strain genomes for metagenomic binning, comparative biology and taxonomic classification.</title>
        <authorList>
            <person name="Goeker M."/>
        </authorList>
    </citation>
    <scope>NUCLEOTIDE SEQUENCE [LARGE SCALE GENOMIC DNA]</scope>
    <source>
        <strain evidence="3 4">DSM 23606</strain>
    </source>
</reference>
<evidence type="ECO:0000313" key="4">
    <source>
        <dbReference type="Proteomes" id="UP000246569"/>
    </source>
</evidence>
<organism evidence="3 4">
    <name type="scientific">Plasticicumulans acidivorans</name>
    <dbReference type="NCBI Taxonomy" id="886464"/>
    <lineage>
        <taxon>Bacteria</taxon>
        <taxon>Pseudomonadati</taxon>
        <taxon>Pseudomonadota</taxon>
        <taxon>Gammaproteobacteria</taxon>
        <taxon>Candidatus Competibacteraceae</taxon>
        <taxon>Plasticicumulans</taxon>
    </lineage>
</organism>
<dbReference type="PANTHER" id="PTHR30486">
    <property type="entry name" value="TWITCHING MOTILITY PROTEIN PILT"/>
    <property type="match status" value="1"/>
</dbReference>
<dbReference type="InterPro" id="IPR027417">
    <property type="entry name" value="P-loop_NTPase"/>
</dbReference>
<dbReference type="Proteomes" id="UP000246569">
    <property type="component" value="Unassembled WGS sequence"/>
</dbReference>
<dbReference type="GO" id="GO:0005524">
    <property type="term" value="F:ATP binding"/>
    <property type="evidence" value="ECO:0007669"/>
    <property type="project" value="InterPro"/>
</dbReference>
<comment type="similarity">
    <text evidence="1">Belongs to the GSP E family.</text>
</comment>
<dbReference type="Pfam" id="PF00437">
    <property type="entry name" value="T2SSE"/>
    <property type="match status" value="1"/>
</dbReference>
<dbReference type="GO" id="GO:0016887">
    <property type="term" value="F:ATP hydrolysis activity"/>
    <property type="evidence" value="ECO:0007669"/>
    <property type="project" value="InterPro"/>
</dbReference>
<gene>
    <name evidence="3" type="ORF">C7443_11312</name>
</gene>
<evidence type="ECO:0000256" key="1">
    <source>
        <dbReference type="ARBA" id="ARBA00006611"/>
    </source>
</evidence>
<accession>A0A317MQU4</accession>
<dbReference type="NCBIfam" id="TIGR01420">
    <property type="entry name" value="pilT_fam"/>
    <property type="match status" value="1"/>
</dbReference>
<evidence type="ECO:0000313" key="3">
    <source>
        <dbReference type="EMBL" id="PWV58832.1"/>
    </source>
</evidence>
<keyword evidence="4" id="KW-1185">Reference proteome</keyword>
<dbReference type="CDD" id="cd01131">
    <property type="entry name" value="PilT"/>
    <property type="match status" value="1"/>
</dbReference>
<dbReference type="RefSeq" id="WP_110020029.1">
    <property type="nucleotide sequence ID" value="NZ_QGTJ01000013.1"/>
</dbReference>
<name>A0A317MQU4_9GAMM</name>
<sequence>MDVTPYLKLMVDREASDLFFYVGAPVHIKIEGQVVPCSNAPMKPGSVREVAYSLMNDSQIREFERDLEANFALSISEIGRFRANVFRQRGEVSMVIRYIKQRIPKIDELGLPAVMANLVMEKRGLVLMVGSTGSGKSTSLAAMIDHRNESATGHILTIEDPIEFIHHHKKSVVGQREVGIDTHTYEDALKNALRESPDVILIGEVRDSETMKYAIAYAETGHLCVSTLHANHANGALERIINFFPEAARQQLLMDLAHNLRAVVSQRLIIGVDGRRVPAVEVMLNTPYVSELILKGKFESIKEAMAQGVEIGMKTFDQSLLELYRAGKISKDEAIRNADSRNNVSLQIRLSEGMQPGSASDSLAVGLRVTPKDV</sequence>
<dbReference type="PROSITE" id="PS00662">
    <property type="entry name" value="T2SP_E"/>
    <property type="match status" value="1"/>
</dbReference>
<dbReference type="EMBL" id="QGTJ01000013">
    <property type="protein sequence ID" value="PWV58832.1"/>
    <property type="molecule type" value="Genomic_DNA"/>
</dbReference>
<protein>
    <submittedName>
        <fullName evidence="3">Twitching motility protein PilU</fullName>
    </submittedName>
</protein>
<dbReference type="Gene3D" id="3.30.450.90">
    <property type="match status" value="1"/>
</dbReference>
<feature type="domain" description="Bacterial type II secretion system protein E" evidence="2">
    <location>
        <begin position="193"/>
        <end position="207"/>
    </location>
</feature>
<dbReference type="AlphaFoldDB" id="A0A317MQU4"/>
<dbReference type="Gene3D" id="3.40.50.300">
    <property type="entry name" value="P-loop containing nucleotide triphosphate hydrolases"/>
    <property type="match status" value="1"/>
</dbReference>
<comment type="caution">
    <text evidence="3">The sequence shown here is derived from an EMBL/GenBank/DDBJ whole genome shotgun (WGS) entry which is preliminary data.</text>
</comment>
<dbReference type="PANTHER" id="PTHR30486:SF12">
    <property type="entry name" value="TYPE IV PILUS ATPASE PILU"/>
    <property type="match status" value="1"/>
</dbReference>
<proteinExistence type="inferred from homology"/>
<dbReference type="SUPFAM" id="SSF52540">
    <property type="entry name" value="P-loop containing nucleoside triphosphate hydrolases"/>
    <property type="match status" value="1"/>
</dbReference>
<dbReference type="OrthoDB" id="9804785at2"/>
<dbReference type="InterPro" id="IPR050921">
    <property type="entry name" value="T4SS_GSP_E_ATPase"/>
</dbReference>
<evidence type="ECO:0000259" key="2">
    <source>
        <dbReference type="PROSITE" id="PS00662"/>
    </source>
</evidence>
<dbReference type="InterPro" id="IPR006321">
    <property type="entry name" value="PilT/PilU"/>
</dbReference>
<dbReference type="InterPro" id="IPR001482">
    <property type="entry name" value="T2SS/T4SS_dom"/>
</dbReference>